<evidence type="ECO:0000313" key="1">
    <source>
        <dbReference type="EMBL" id="MPN36626.1"/>
    </source>
</evidence>
<accession>A0A645HDL6</accession>
<protein>
    <submittedName>
        <fullName evidence="1">Uncharacterized protein</fullName>
    </submittedName>
</protein>
<sequence>MIDESGLTFYYAQDAYTTLSGQSGAVSFHWNELEGLLNREEGSLLSSLILSDAADRPADMIRDTVSQGRLPGLPALLGRDLQEVLDEYPPLTDSEAFPSGEQVHPEDARLRGTALIVQHDELTGMISRRTNLWGLITGTSSQGDVHTFLGLPDAALSLDESAAGGYGLEPGSLESYRYGGYELRLHFDTDLILKTVWLSRAN</sequence>
<reference evidence="1" key="1">
    <citation type="submission" date="2019-08" db="EMBL/GenBank/DDBJ databases">
        <authorList>
            <person name="Kucharzyk K."/>
            <person name="Murdoch R.W."/>
            <person name="Higgins S."/>
            <person name="Loffler F."/>
        </authorList>
    </citation>
    <scope>NUCLEOTIDE SEQUENCE</scope>
</reference>
<gene>
    <name evidence="1" type="ORF">SDC9_184136</name>
</gene>
<comment type="caution">
    <text evidence="1">The sequence shown here is derived from an EMBL/GenBank/DDBJ whole genome shotgun (WGS) entry which is preliminary data.</text>
</comment>
<dbReference type="EMBL" id="VSSQ01090864">
    <property type="protein sequence ID" value="MPN36626.1"/>
    <property type="molecule type" value="Genomic_DNA"/>
</dbReference>
<organism evidence="1">
    <name type="scientific">bioreactor metagenome</name>
    <dbReference type="NCBI Taxonomy" id="1076179"/>
    <lineage>
        <taxon>unclassified sequences</taxon>
        <taxon>metagenomes</taxon>
        <taxon>ecological metagenomes</taxon>
    </lineage>
</organism>
<name>A0A645HDL6_9ZZZZ</name>
<proteinExistence type="predicted"/>
<dbReference type="AlphaFoldDB" id="A0A645HDL6"/>